<sequence>MINRFIFVAFAATFALTGCAKTAADKPATDFSKGATVVNVTHLEALSADGSSIYVTVDGNDAGALGRGDSLVLHVPAGKHQVGGYARSLVGHVSVPPVEITTTSQSMKHVAYTVKATKPTFTELPDEPLPQPQEKPKATEAAPATQATTEATPADTITSQATSTPADTSTSQATSTPADTSTSQTTTTPADTGTSQTTTTPADTITSQATSTPADTSTSQTTTTPADTSTSQATTP</sequence>
<dbReference type="PROSITE" id="PS51257">
    <property type="entry name" value="PROKAR_LIPOPROTEIN"/>
    <property type="match status" value="1"/>
</dbReference>
<dbReference type="KEGG" id="sod:Sant_P0205"/>
<evidence type="ECO:0000256" key="2">
    <source>
        <dbReference type="SAM" id="SignalP"/>
    </source>
</evidence>
<dbReference type="PATRIC" id="fig|1239307.3.peg.4743"/>
<gene>
    <name evidence="3" type="ORF">Sant_P0205</name>
</gene>
<organism evidence="3 4">
    <name type="scientific">Sodalis praecaptivus</name>
    <dbReference type="NCBI Taxonomy" id="1239307"/>
    <lineage>
        <taxon>Bacteria</taxon>
        <taxon>Pseudomonadati</taxon>
        <taxon>Pseudomonadota</taxon>
        <taxon>Gammaproteobacteria</taxon>
        <taxon>Enterobacterales</taxon>
        <taxon>Bruguierivoracaceae</taxon>
        <taxon>Sodalis</taxon>
    </lineage>
</organism>
<feature type="signal peptide" evidence="2">
    <location>
        <begin position="1"/>
        <end position="20"/>
    </location>
</feature>
<dbReference type="EMBL" id="CP006570">
    <property type="protein sequence ID" value="AHF79250.1"/>
    <property type="molecule type" value="Genomic_DNA"/>
</dbReference>
<name>W0I457_9GAMM</name>
<protein>
    <recommendedName>
        <fullName evidence="5">Lipoprotein</fullName>
    </recommendedName>
</protein>
<feature type="compositionally biased region" description="Low complexity" evidence="1">
    <location>
        <begin position="139"/>
        <end position="236"/>
    </location>
</feature>
<feature type="chain" id="PRO_5004789950" description="Lipoprotein" evidence="2">
    <location>
        <begin position="21"/>
        <end position="236"/>
    </location>
</feature>
<geneLocation type="plasmid" evidence="3 4">
    <name>pHS1</name>
</geneLocation>
<keyword evidence="3" id="KW-0614">Plasmid</keyword>
<keyword evidence="2" id="KW-0732">Signal</keyword>
<evidence type="ECO:0008006" key="5">
    <source>
        <dbReference type="Google" id="ProtNLM"/>
    </source>
</evidence>
<dbReference type="AlphaFoldDB" id="W0I457"/>
<evidence type="ECO:0000313" key="4">
    <source>
        <dbReference type="Proteomes" id="UP000019028"/>
    </source>
</evidence>
<evidence type="ECO:0000256" key="1">
    <source>
        <dbReference type="SAM" id="MobiDB-lite"/>
    </source>
</evidence>
<keyword evidence="4" id="KW-1185">Reference proteome</keyword>
<feature type="region of interest" description="Disordered" evidence="1">
    <location>
        <begin position="119"/>
        <end position="236"/>
    </location>
</feature>
<dbReference type="HOGENOM" id="CLU_1174803_0_0_6"/>
<evidence type="ECO:0000313" key="3">
    <source>
        <dbReference type="EMBL" id="AHF79250.1"/>
    </source>
</evidence>
<reference evidence="3 4" key="1">
    <citation type="journal article" date="2014" name="Genome Biol. Evol.">
        <title>Genome degeneration and adaptation in a nascent stage of symbiosis.</title>
        <authorList>
            <person name="Oakeson K.F."/>
            <person name="Gil R."/>
            <person name="Clayton A.L."/>
            <person name="Dunn D.M."/>
            <person name="von Niederhausern A.C."/>
            <person name="Hamil C."/>
            <person name="Aoyagi A."/>
            <person name="Duval B."/>
            <person name="Baca A."/>
            <person name="Silva F.J."/>
            <person name="Vallier A."/>
            <person name="Jackson D.G."/>
            <person name="Latorre A."/>
            <person name="Weiss R.B."/>
            <person name="Heddi A."/>
            <person name="Moya A."/>
            <person name="Dale C."/>
        </authorList>
    </citation>
    <scope>NUCLEOTIDE SEQUENCE [LARGE SCALE GENOMIC DNA]</scope>
    <source>
        <strain evidence="3 4">HS1</strain>
        <plasmid evidence="4">Plasmid pHS1</plasmid>
    </source>
</reference>
<accession>W0I457</accession>
<proteinExistence type="predicted"/>
<dbReference type="Proteomes" id="UP000019028">
    <property type="component" value="Plasmid pHS1"/>
</dbReference>